<reference evidence="5 6" key="1">
    <citation type="submission" date="2021-01" db="EMBL/GenBank/DDBJ databases">
        <title>Brevundimonas vitis sp. nov., an bacterium isolated from grape (Vitis vinifera).</title>
        <authorList>
            <person name="Jiang L."/>
            <person name="Lee J."/>
        </authorList>
    </citation>
    <scope>NUCLEOTIDE SEQUENCE [LARGE SCALE GENOMIC DNA]</scope>
    <source>
        <strain evidence="5 6">GRTSA-9</strain>
    </source>
</reference>
<protein>
    <submittedName>
        <fullName evidence="5">NAD-dependent epimerase/dehydratase family protein</fullName>
    </submittedName>
</protein>
<dbReference type="InterPro" id="IPR036291">
    <property type="entry name" value="NAD(P)-bd_dom_sf"/>
</dbReference>
<organism evidence="5 6">
    <name type="scientific">Brevundimonas vitisensis</name>
    <dbReference type="NCBI Taxonomy" id="2800818"/>
    <lineage>
        <taxon>Bacteria</taxon>
        <taxon>Pseudomonadati</taxon>
        <taxon>Pseudomonadota</taxon>
        <taxon>Alphaproteobacteria</taxon>
        <taxon>Caulobacterales</taxon>
        <taxon>Caulobacteraceae</taxon>
        <taxon>Brevundimonas</taxon>
    </lineage>
</organism>
<dbReference type="InterPro" id="IPR001509">
    <property type="entry name" value="Epimerase_deHydtase"/>
</dbReference>
<feature type="region of interest" description="Disordered" evidence="3">
    <location>
        <begin position="392"/>
        <end position="411"/>
    </location>
</feature>
<evidence type="ECO:0000256" key="2">
    <source>
        <dbReference type="ARBA" id="ARBA00007637"/>
    </source>
</evidence>
<comment type="pathway">
    <text evidence="1">Bacterial outer membrane biogenesis; LPS O-antigen biosynthesis.</text>
</comment>
<evidence type="ECO:0000256" key="1">
    <source>
        <dbReference type="ARBA" id="ARBA00005125"/>
    </source>
</evidence>
<dbReference type="Pfam" id="PF01370">
    <property type="entry name" value="Epimerase"/>
    <property type="match status" value="1"/>
</dbReference>
<dbReference type="SUPFAM" id="SSF51735">
    <property type="entry name" value="NAD(P)-binding Rossmann-fold domains"/>
    <property type="match status" value="1"/>
</dbReference>
<dbReference type="Proteomes" id="UP000595448">
    <property type="component" value="Chromosome"/>
</dbReference>
<dbReference type="Gene3D" id="3.90.25.10">
    <property type="entry name" value="UDP-galactose 4-epimerase, domain 1"/>
    <property type="match status" value="1"/>
</dbReference>
<evidence type="ECO:0000259" key="4">
    <source>
        <dbReference type="Pfam" id="PF01370"/>
    </source>
</evidence>
<sequence>MRVLILGGDGFCGWPTALHLSARGWDVTVVDNLSRRNIDNELEVRSLTPIRTMGERIAAWQAISGRKIDFVNMTVGKEFDRLVALIRDVRPDSVVHFAEQRAAPYSMKSARHKLYTVDNNLNATNHLLAAIVESGQDVHLAHLGTMGVYGYATAGLRIPEGYLKVTVETDHGPTEQEILFPPNPGSIYHMTKTQDALLFQFYARNDNLRITDLHQGIVWGTQTEETRQDERLINRFDYDGDYGTVLNRFLMQAAVGHPLTVHGSGGQTRAFIHIQDTVRCVELALKNPPKAGERVKILNQMTESHRVRDLAAMIANLTGAEVAQVPNPRQEADENDLVVANDQFRDLGLKPITLRQGLMDEVTDIARRYADRVDMTKIPCVSSWNSRRAEALTADAPAASAARPEPAAVRA</sequence>
<evidence type="ECO:0000313" key="6">
    <source>
        <dbReference type="Proteomes" id="UP000595448"/>
    </source>
</evidence>
<evidence type="ECO:0000256" key="3">
    <source>
        <dbReference type="SAM" id="MobiDB-lite"/>
    </source>
</evidence>
<feature type="domain" description="NAD-dependent epimerase/dehydratase" evidence="4">
    <location>
        <begin position="3"/>
        <end position="290"/>
    </location>
</feature>
<dbReference type="PANTHER" id="PTHR43000">
    <property type="entry name" value="DTDP-D-GLUCOSE 4,6-DEHYDRATASE-RELATED"/>
    <property type="match status" value="1"/>
</dbReference>
<dbReference type="Gene3D" id="3.40.50.720">
    <property type="entry name" value="NAD(P)-binding Rossmann-like Domain"/>
    <property type="match status" value="1"/>
</dbReference>
<keyword evidence="6" id="KW-1185">Reference proteome</keyword>
<accession>A0ABX7BKA9</accession>
<dbReference type="RefSeq" id="WP_201102221.1">
    <property type="nucleotide sequence ID" value="NZ_CP067977.1"/>
</dbReference>
<proteinExistence type="inferred from homology"/>
<comment type="similarity">
    <text evidence="2">Belongs to the NAD(P)-dependent epimerase/dehydratase family.</text>
</comment>
<gene>
    <name evidence="5" type="ORF">JIP62_10960</name>
</gene>
<evidence type="ECO:0000313" key="5">
    <source>
        <dbReference type="EMBL" id="QQQ17845.1"/>
    </source>
</evidence>
<name>A0ABX7BKA9_9CAUL</name>
<dbReference type="EMBL" id="CP067977">
    <property type="protein sequence ID" value="QQQ17845.1"/>
    <property type="molecule type" value="Genomic_DNA"/>
</dbReference>